<dbReference type="EMBL" id="AYEV01000026">
    <property type="protein sequence ID" value="ESK54743.1"/>
    <property type="molecule type" value="Genomic_DNA"/>
</dbReference>
<name>V2UJ53_9GAMM</name>
<proteinExistence type="predicted"/>
<accession>V2UJ53</accession>
<evidence type="ECO:0000313" key="2">
    <source>
        <dbReference type="Proteomes" id="UP000017404"/>
    </source>
</evidence>
<sequence>MAKLKIAVKFNLVNLLHEDSKLVVGNFINEVNQ</sequence>
<reference evidence="1 2" key="1">
    <citation type="submission" date="2013-10" db="EMBL/GenBank/DDBJ databases">
        <title>The Genome Sequence of Acinetobacter tjernbergiae CIP107465.</title>
        <authorList>
            <consortium name="The Broad Institute Genomics Platform"/>
            <consortium name="The Broad Institute Genome Sequencing Center for Infectious Disease"/>
            <person name="Cerqueira G."/>
            <person name="Feldgarden M."/>
            <person name="Courvalin P."/>
            <person name="Grillot-Courvalin C."/>
            <person name="Clermont D."/>
            <person name="Rocha E."/>
            <person name="Yoon E.-J."/>
            <person name="Nemec A."/>
            <person name="Young S.K."/>
            <person name="Zeng Q."/>
            <person name="Gargeya S."/>
            <person name="Fitzgerald M."/>
            <person name="Abouelleil A."/>
            <person name="Alvarado L."/>
            <person name="Berlin A.M."/>
            <person name="Chapman S.B."/>
            <person name="Gainer-Dewar J."/>
            <person name="Goldberg J."/>
            <person name="Gnerre S."/>
            <person name="Griggs A."/>
            <person name="Gujja S."/>
            <person name="Hansen M."/>
            <person name="Howarth C."/>
            <person name="Imamovic A."/>
            <person name="Ireland A."/>
            <person name="Larimer J."/>
            <person name="McCowan C."/>
            <person name="Murphy C."/>
            <person name="Pearson M."/>
            <person name="Poon T.W."/>
            <person name="Priest M."/>
            <person name="Roberts A."/>
            <person name="Saif S."/>
            <person name="Shea T."/>
            <person name="Sykes S."/>
            <person name="Wortman J."/>
            <person name="Nusbaum C."/>
            <person name="Birren B."/>
        </authorList>
    </citation>
    <scope>NUCLEOTIDE SEQUENCE [LARGE SCALE GENOMIC DNA]</scope>
    <source>
        <strain evidence="1 2">CIP 107465</strain>
    </source>
</reference>
<evidence type="ECO:0000313" key="1">
    <source>
        <dbReference type="EMBL" id="ESK54743.1"/>
    </source>
</evidence>
<dbReference type="PATRIC" id="fig|1120928.5.peg.2511"/>
<gene>
    <name evidence="1" type="ORF">F990_02485</name>
</gene>
<dbReference type="STRING" id="202955.GCA_000759995_02432"/>
<protein>
    <submittedName>
        <fullName evidence="1">Uncharacterized protein</fullName>
    </submittedName>
</protein>
<dbReference type="Proteomes" id="UP000017404">
    <property type="component" value="Unassembled WGS sequence"/>
</dbReference>
<comment type="caution">
    <text evidence="1">The sequence shown here is derived from an EMBL/GenBank/DDBJ whole genome shotgun (WGS) entry which is preliminary data.</text>
</comment>
<keyword evidence="2" id="KW-1185">Reference proteome</keyword>
<organism evidence="1 2">
    <name type="scientific">Acinetobacter tjernbergiae DSM 14971 = CIP 107465</name>
    <dbReference type="NCBI Taxonomy" id="1120928"/>
    <lineage>
        <taxon>Bacteria</taxon>
        <taxon>Pseudomonadati</taxon>
        <taxon>Pseudomonadota</taxon>
        <taxon>Gammaproteobacteria</taxon>
        <taxon>Moraxellales</taxon>
        <taxon>Moraxellaceae</taxon>
        <taxon>Acinetobacter</taxon>
    </lineage>
</organism>
<dbReference type="AlphaFoldDB" id="V2UJ53"/>